<feature type="transmembrane region" description="Helical" evidence="8">
    <location>
        <begin position="563"/>
        <end position="585"/>
    </location>
</feature>
<dbReference type="PROSITE" id="PS50156">
    <property type="entry name" value="SSD"/>
    <property type="match status" value="1"/>
</dbReference>
<dbReference type="InterPro" id="IPR013783">
    <property type="entry name" value="Ig-like_fold"/>
</dbReference>
<protein>
    <submittedName>
        <fullName evidence="11">Membrane protein YdfJ</fullName>
    </submittedName>
</protein>
<dbReference type="SUPFAM" id="SSF82866">
    <property type="entry name" value="Multidrug efflux transporter AcrB transmembrane domain"/>
    <property type="match status" value="2"/>
</dbReference>
<feature type="region of interest" description="Disordered" evidence="7">
    <location>
        <begin position="340"/>
        <end position="362"/>
    </location>
</feature>
<comment type="caution">
    <text evidence="11">The sequence shown here is derived from an EMBL/GenBank/DDBJ whole genome shotgun (WGS) entry which is preliminary data.</text>
</comment>
<feature type="transmembrane region" description="Helical" evidence="8">
    <location>
        <begin position="233"/>
        <end position="250"/>
    </location>
</feature>
<dbReference type="SUPFAM" id="SSF49464">
    <property type="entry name" value="Carboxypeptidase regulatory domain-like"/>
    <property type="match status" value="1"/>
</dbReference>
<dbReference type="PANTHER" id="PTHR33406">
    <property type="entry name" value="MEMBRANE PROTEIN MJ1562-RELATED"/>
    <property type="match status" value="1"/>
</dbReference>
<feature type="transmembrane region" description="Helical" evidence="8">
    <location>
        <begin position="377"/>
        <end position="397"/>
    </location>
</feature>
<evidence type="ECO:0000256" key="6">
    <source>
        <dbReference type="ARBA" id="ARBA00023136"/>
    </source>
</evidence>
<dbReference type="Proteomes" id="UP000077381">
    <property type="component" value="Unassembled WGS sequence"/>
</dbReference>
<dbReference type="Pfam" id="PF03176">
    <property type="entry name" value="MMPL"/>
    <property type="match status" value="2"/>
</dbReference>
<evidence type="ECO:0000256" key="4">
    <source>
        <dbReference type="ARBA" id="ARBA00022692"/>
    </source>
</evidence>
<keyword evidence="5 8" id="KW-1133">Transmembrane helix</keyword>
<dbReference type="Gene3D" id="1.20.1640.10">
    <property type="entry name" value="Multidrug efflux transporter AcrB transmembrane domain"/>
    <property type="match status" value="2"/>
</dbReference>
<evidence type="ECO:0000256" key="7">
    <source>
        <dbReference type="SAM" id="MobiDB-lite"/>
    </source>
</evidence>
<dbReference type="AlphaFoldDB" id="A0A177HV44"/>
<evidence type="ECO:0000256" key="5">
    <source>
        <dbReference type="ARBA" id="ARBA00022989"/>
    </source>
</evidence>
<reference evidence="11 12" key="1">
    <citation type="submission" date="2015-12" db="EMBL/GenBank/DDBJ databases">
        <title>Genome sequence of Streptomyces sp. G25.</title>
        <authorList>
            <person name="Poehlein A."/>
            <person name="Roettig A."/>
            <person name="Hiessl S."/>
            <person name="Hauschild P."/>
            <person name="Schauer J."/>
            <person name="Madkour M.H."/>
            <person name="Al-Ansari A.M."/>
            <person name="Almakishah N.H."/>
            <person name="Steinbuechel A."/>
            <person name="Daniel R."/>
        </authorList>
    </citation>
    <scope>NUCLEOTIDE SEQUENCE [LARGE SCALE GENOMIC DNA]</scope>
    <source>
        <strain evidence="12">G25(2015)</strain>
    </source>
</reference>
<keyword evidence="9" id="KW-0732">Signal</keyword>
<dbReference type="GO" id="GO:0005886">
    <property type="term" value="C:plasma membrane"/>
    <property type="evidence" value="ECO:0007669"/>
    <property type="project" value="UniProtKB-SubCell"/>
</dbReference>
<sequence length="972" mass="98963">MATFLYKLGRFAFRRRHFVALLWVALLTLAGVGAAQAPAAGSTSFSIPGTEAQKAFDLLEDRFPGASADGATARVVFKAPDGEKITSSANKALVKDAVKELGTGSEVASVADPYQAKAVSQDRTIAYAQVSYKVAGMELEDSSRDALEDTAQEARDAGLTVEIGGDALQAVPHTGATEIIGIGVAAVVLVITFGSLIAAGLPLLTALIGVGIGISTITALANTLELGSTTSTLAMMIGLAVGIDYALFIVSRYRAELAEGREREEAAGRAVGTAGSAVVFAGLTVVIALVGLAVVNIPMLTKMGVAAAGTVVIAVLIALTLVPALLGYVGRKVKPAGEKSRLLGGGRKKAKGESGGHTAEKPNMGTRWARFVVRRPLAVLLLGVVGLGAAAVPATSLELGLPDDGSQPTSTTQRKAYDLLSEGFGPGFNGPLMVVVDAKSSDAPKAAVREVTSTVKGLDDVAAVTPATYNKAGDTAMITVVPDSKPSSATTEDLVHAIRDAGAGIKADTDAKVLVTGSTAMNIDVSQKLNDALLPYLTLVVGLAFLLLIVVFRSILVPLKAALGFLLSVLAALGAVVAVFQWGWLADLIGVEETGPVMSMMPIFMVGVVFGLAMDYEVFLVTRMREAFVHGEQPREAIVTGFRHGARVVSAAAVIMIAVFAGFIGSSESMIKMIGFGLAIAVFFDAFIVRMAIVPAVLALFGKAAWWLPRWLDRALPNVDVEGEGLRDLHGTSKDSDPEPVGVVIPAPGDTVPVAVREPVAVGVGAAGSDSGLARVQELQGQALAGTAAGSGNGFYGSNGCGIHGTVRNASGVGVAGAAVTLISPSGRQLGRSVAGADGSYAVDAPGSGSYVVIVAAEGHQPHASTIAVGEEALAHDIVLSGGSVPGASVRGVVCAGADSRPLPDARVTLVDAAGHVVATATTGEDGAYSFTDLAAGDYSIVASGYPPVASALQVDGAGVDGFDISLHHVDE</sequence>
<dbReference type="EMBL" id="LOHS01000070">
    <property type="protein sequence ID" value="OAH14084.1"/>
    <property type="molecule type" value="Genomic_DNA"/>
</dbReference>
<evidence type="ECO:0000256" key="1">
    <source>
        <dbReference type="ARBA" id="ARBA00004651"/>
    </source>
</evidence>
<dbReference type="PANTHER" id="PTHR33406:SF11">
    <property type="entry name" value="MEMBRANE PROTEIN SCO6666-RELATED"/>
    <property type="match status" value="1"/>
</dbReference>
<organism evidence="11 12">
    <name type="scientific">Streptomyces jeddahensis</name>
    <dbReference type="NCBI Taxonomy" id="1716141"/>
    <lineage>
        <taxon>Bacteria</taxon>
        <taxon>Bacillati</taxon>
        <taxon>Actinomycetota</taxon>
        <taxon>Actinomycetes</taxon>
        <taxon>Kitasatosporales</taxon>
        <taxon>Streptomycetaceae</taxon>
        <taxon>Streptomyces</taxon>
    </lineage>
</organism>
<feature type="transmembrane region" description="Helical" evidence="8">
    <location>
        <begin position="597"/>
        <end position="616"/>
    </location>
</feature>
<dbReference type="STRING" id="1716141.STSP_25330"/>
<dbReference type="PATRIC" id="fig|1716141.3.peg.2670"/>
<dbReference type="InterPro" id="IPR004869">
    <property type="entry name" value="MMPL_dom"/>
</dbReference>
<evidence type="ECO:0000313" key="11">
    <source>
        <dbReference type="EMBL" id="OAH14084.1"/>
    </source>
</evidence>
<keyword evidence="6 8" id="KW-0472">Membrane</keyword>
<feature type="transmembrane region" description="Helical" evidence="8">
    <location>
        <begin position="179"/>
        <end position="198"/>
    </location>
</feature>
<evidence type="ECO:0000256" key="8">
    <source>
        <dbReference type="SAM" id="Phobius"/>
    </source>
</evidence>
<accession>A0A177HV44</accession>
<dbReference type="InterPro" id="IPR050545">
    <property type="entry name" value="Mycobact_MmpL"/>
</dbReference>
<name>A0A177HV44_9ACTN</name>
<feature type="compositionally biased region" description="Basic and acidic residues" evidence="7">
    <location>
        <begin position="351"/>
        <end position="360"/>
    </location>
</feature>
<dbReference type="Gene3D" id="2.60.40.1120">
    <property type="entry name" value="Carboxypeptidase-like, regulatory domain"/>
    <property type="match status" value="1"/>
</dbReference>
<feature type="signal peptide" evidence="9">
    <location>
        <begin position="1"/>
        <end position="39"/>
    </location>
</feature>
<comment type="subcellular location">
    <subcellularLocation>
        <location evidence="1">Cell membrane</location>
        <topology evidence="1">Multi-pass membrane protein</topology>
    </subcellularLocation>
</comment>
<dbReference type="Pfam" id="PF13620">
    <property type="entry name" value="CarboxypepD_reg"/>
    <property type="match status" value="2"/>
</dbReference>
<feature type="transmembrane region" description="Helical" evidence="8">
    <location>
        <begin position="203"/>
        <end position="221"/>
    </location>
</feature>
<feature type="transmembrane region" description="Helical" evidence="8">
    <location>
        <begin position="271"/>
        <end position="297"/>
    </location>
</feature>
<dbReference type="OrthoDB" id="7051771at2"/>
<keyword evidence="12" id="KW-1185">Reference proteome</keyword>
<evidence type="ECO:0000256" key="2">
    <source>
        <dbReference type="ARBA" id="ARBA00010157"/>
    </source>
</evidence>
<feature type="chain" id="PRO_5038990425" evidence="9">
    <location>
        <begin position="40"/>
        <end position="972"/>
    </location>
</feature>
<evidence type="ECO:0000256" key="3">
    <source>
        <dbReference type="ARBA" id="ARBA00022475"/>
    </source>
</evidence>
<dbReference type="Gene3D" id="2.60.40.10">
    <property type="entry name" value="Immunoglobulins"/>
    <property type="match status" value="1"/>
</dbReference>
<feature type="transmembrane region" description="Helical" evidence="8">
    <location>
        <begin position="303"/>
        <end position="329"/>
    </location>
</feature>
<feature type="transmembrane region" description="Helical" evidence="8">
    <location>
        <begin position="676"/>
        <end position="701"/>
    </location>
</feature>
<dbReference type="InterPro" id="IPR000731">
    <property type="entry name" value="SSD"/>
</dbReference>
<evidence type="ECO:0000313" key="12">
    <source>
        <dbReference type="Proteomes" id="UP000077381"/>
    </source>
</evidence>
<evidence type="ECO:0000259" key="10">
    <source>
        <dbReference type="PROSITE" id="PS50156"/>
    </source>
</evidence>
<dbReference type="SUPFAM" id="SSF49478">
    <property type="entry name" value="Cna protein B-type domain"/>
    <property type="match status" value="1"/>
</dbReference>
<feature type="transmembrane region" description="Helical" evidence="8">
    <location>
        <begin position="645"/>
        <end position="664"/>
    </location>
</feature>
<keyword evidence="3" id="KW-1003">Cell membrane</keyword>
<keyword evidence="4 8" id="KW-0812">Transmembrane</keyword>
<dbReference type="InterPro" id="IPR008969">
    <property type="entry name" value="CarboxyPept-like_regulatory"/>
</dbReference>
<feature type="transmembrane region" description="Helical" evidence="8">
    <location>
        <begin position="533"/>
        <end position="556"/>
    </location>
</feature>
<proteinExistence type="inferred from homology"/>
<comment type="similarity">
    <text evidence="2">Belongs to the resistance-nodulation-cell division (RND) (TC 2.A.6) family. MmpL subfamily.</text>
</comment>
<feature type="domain" description="SSD" evidence="10">
    <location>
        <begin position="196"/>
        <end position="328"/>
    </location>
</feature>
<dbReference type="GO" id="GO:0005975">
    <property type="term" value="P:carbohydrate metabolic process"/>
    <property type="evidence" value="ECO:0007669"/>
    <property type="project" value="UniProtKB-ARBA"/>
</dbReference>
<evidence type="ECO:0000256" key="9">
    <source>
        <dbReference type="SAM" id="SignalP"/>
    </source>
</evidence>
<gene>
    <name evidence="11" type="primary">ydfJ</name>
    <name evidence="11" type="ORF">STSP_25330</name>
</gene>